<feature type="compositionally biased region" description="Basic and acidic residues" evidence="1">
    <location>
        <begin position="156"/>
        <end position="166"/>
    </location>
</feature>
<feature type="region of interest" description="Disordered" evidence="1">
    <location>
        <begin position="288"/>
        <end position="435"/>
    </location>
</feature>
<feature type="compositionally biased region" description="Low complexity" evidence="1">
    <location>
        <begin position="130"/>
        <end position="142"/>
    </location>
</feature>
<dbReference type="EMBL" id="CAJOBZ010000031">
    <property type="protein sequence ID" value="CAF4892571.1"/>
    <property type="molecule type" value="Genomic_DNA"/>
</dbReference>
<evidence type="ECO:0000313" key="3">
    <source>
        <dbReference type="Proteomes" id="UP000663880"/>
    </source>
</evidence>
<protein>
    <submittedName>
        <fullName evidence="2">Uncharacterized protein</fullName>
    </submittedName>
</protein>
<sequence length="769" mass="89502">MFLPIYTLAAIANIVAKSHNYNIDHELNPYLRVKKSISDVKVKDIEHLYPVESDQSDVYEPNRHSAINKENQLKYSTVNDPDELNFKDQSREKRSYYIPISRPIEDSSTSIPTITKDVSSTSDLNDLEPTTTTTTDSSYSDYNVDYENGGNFIFKNHPEDTNKNKTDNNPNNELNNSTRNNTQAYYPLSHTFIPGYNEPKDVFNFEKGPVYTNVTETKTNAEQENEEVLTKENDDKINQRIKRSYYIAKSQSSKPGNAQAYYPLSHTYIPGYNTQEDVYDFDRGQVLPISKNKTSDTPNKSKETKPKEKEDSHKKDDRTQRTTTKHNLERMTRSPQPLNWKQNDNYDDYTQLRPQNKRPPQRESQNPTNLDYDNDGEFIVYPKHVNRVKPKQGPRRKPTNTPHTGKHPKPHTTKQSEDSDSKESEENMDTYYRRGSGRRHAITRIKRSYYMPTYEYDHYGRKQISGYRPLSHTYIPGYNEQEDVWRYEGGEVYPYPSNGGGDIDNTGTQRGQGNKKHKTTNEDETRNKKHKSSKDKKDESLLDKIIINPIKKLFGYRKKRNTNIDIPNNTIIVRKRNGVTDFLNNMVEKIHNYTRHDQVIIIDENSIHNGKTNENYLSSVPDPYGNGYDDIAYPNIPYNDNRNHYNTQDNRYDNGLYRPYQHNPANRGFSPYQNGYQYSTRYNYNQRSYQSNNNDINNSYHQTTSANVNSLPQNITDKKVGTKQNVTDGIEVNEETDDERILKGTCFMCRSIGCPFNYKKIGPSCVRIR</sequence>
<feature type="region of interest" description="Disordered" evidence="1">
    <location>
        <begin position="108"/>
        <end position="181"/>
    </location>
</feature>
<accession>A0A821UM56</accession>
<gene>
    <name evidence="2" type="ORF">PMACD_LOCUS10603</name>
</gene>
<proteinExistence type="predicted"/>
<keyword evidence="3" id="KW-1185">Reference proteome</keyword>
<evidence type="ECO:0000313" key="2">
    <source>
        <dbReference type="EMBL" id="CAF4892571.1"/>
    </source>
</evidence>
<dbReference type="OrthoDB" id="6926651at2759"/>
<feature type="compositionally biased region" description="Basic and acidic residues" evidence="1">
    <location>
        <begin position="414"/>
        <end position="425"/>
    </location>
</feature>
<reference evidence="2" key="1">
    <citation type="submission" date="2021-02" db="EMBL/GenBank/DDBJ databases">
        <authorList>
            <person name="Steward A R."/>
        </authorList>
    </citation>
    <scope>NUCLEOTIDE SEQUENCE</scope>
</reference>
<feature type="region of interest" description="Disordered" evidence="1">
    <location>
        <begin position="496"/>
        <end position="538"/>
    </location>
</feature>
<feature type="compositionally biased region" description="Basic and acidic residues" evidence="1">
    <location>
        <begin position="299"/>
        <end position="332"/>
    </location>
</feature>
<comment type="caution">
    <text evidence="2">The sequence shown here is derived from an EMBL/GenBank/DDBJ whole genome shotgun (WGS) entry which is preliminary data.</text>
</comment>
<dbReference type="Proteomes" id="UP000663880">
    <property type="component" value="Unassembled WGS sequence"/>
</dbReference>
<feature type="compositionally biased region" description="Polar residues" evidence="1">
    <location>
        <begin position="108"/>
        <end position="124"/>
    </location>
</feature>
<evidence type="ECO:0000256" key="1">
    <source>
        <dbReference type="SAM" id="MobiDB-lite"/>
    </source>
</evidence>
<feature type="compositionally biased region" description="Polar residues" evidence="1">
    <location>
        <begin position="362"/>
        <end position="371"/>
    </location>
</feature>
<feature type="compositionally biased region" description="Basic residues" evidence="1">
    <location>
        <begin position="384"/>
        <end position="412"/>
    </location>
</feature>
<organism evidence="2 3">
    <name type="scientific">Pieris macdunnoughi</name>
    <dbReference type="NCBI Taxonomy" id="345717"/>
    <lineage>
        <taxon>Eukaryota</taxon>
        <taxon>Metazoa</taxon>
        <taxon>Ecdysozoa</taxon>
        <taxon>Arthropoda</taxon>
        <taxon>Hexapoda</taxon>
        <taxon>Insecta</taxon>
        <taxon>Pterygota</taxon>
        <taxon>Neoptera</taxon>
        <taxon>Endopterygota</taxon>
        <taxon>Lepidoptera</taxon>
        <taxon>Glossata</taxon>
        <taxon>Ditrysia</taxon>
        <taxon>Papilionoidea</taxon>
        <taxon>Pieridae</taxon>
        <taxon>Pierinae</taxon>
        <taxon>Pieris</taxon>
    </lineage>
</organism>
<name>A0A821UM56_9NEOP</name>
<feature type="compositionally biased region" description="Low complexity" evidence="1">
    <location>
        <begin position="167"/>
        <end position="181"/>
    </location>
</feature>
<feature type="compositionally biased region" description="Polar residues" evidence="1">
    <location>
        <begin position="333"/>
        <end position="343"/>
    </location>
</feature>
<dbReference type="AlphaFoldDB" id="A0A821UM56"/>